<accession>A0AAW1VTA3</accession>
<dbReference type="InterPro" id="IPR039223">
    <property type="entry name" value="AATF/Bfr2"/>
</dbReference>
<name>A0AAW1VTA3_RUBAR</name>
<evidence type="ECO:0000259" key="2">
    <source>
        <dbReference type="Pfam" id="PF13339"/>
    </source>
</evidence>
<dbReference type="PANTHER" id="PTHR15565">
    <property type="entry name" value="AATF PROTEIN APOPTOSIS ANTAGONIZING TRANSCRIPTION FACTOR"/>
    <property type="match status" value="1"/>
</dbReference>
<evidence type="ECO:0000256" key="1">
    <source>
        <dbReference type="SAM" id="MobiDB-lite"/>
    </source>
</evidence>
<sequence>MGVPSKRSRKAPESDSDFEDDGDLDSHELNMEEVQDEFEDEGEEQEKSDDEEESDNEEELDEEEDAELEELEKQYMDLRHEEQDILKNLKHHKGEDLLKGQALKNQKALWDKTLEFRFLLQKAFSSSNRLPQEPVRSLFCGSHEGVNAAYSDLVKSSKKTLDSLLELQEALVENNPSITQDAANGNSGQSKHSEASKNVVVNRDEDWSRISN</sequence>
<organism evidence="3 4">
    <name type="scientific">Rubus argutus</name>
    <name type="common">Southern blackberry</name>
    <dbReference type="NCBI Taxonomy" id="59490"/>
    <lineage>
        <taxon>Eukaryota</taxon>
        <taxon>Viridiplantae</taxon>
        <taxon>Streptophyta</taxon>
        <taxon>Embryophyta</taxon>
        <taxon>Tracheophyta</taxon>
        <taxon>Spermatophyta</taxon>
        <taxon>Magnoliopsida</taxon>
        <taxon>eudicotyledons</taxon>
        <taxon>Gunneridae</taxon>
        <taxon>Pentapetalae</taxon>
        <taxon>rosids</taxon>
        <taxon>fabids</taxon>
        <taxon>Rosales</taxon>
        <taxon>Rosaceae</taxon>
        <taxon>Rosoideae</taxon>
        <taxon>Rosoideae incertae sedis</taxon>
        <taxon>Rubus</taxon>
    </lineage>
</organism>
<feature type="compositionally biased region" description="Acidic residues" evidence="1">
    <location>
        <begin position="14"/>
        <end position="23"/>
    </location>
</feature>
<protein>
    <recommendedName>
        <fullName evidence="2">AATF leucine zipper-containing domain-containing protein</fullName>
    </recommendedName>
</protein>
<dbReference type="AlphaFoldDB" id="A0AAW1VTA3"/>
<feature type="domain" description="AATF leucine zipper-containing" evidence="2">
    <location>
        <begin position="96"/>
        <end position="204"/>
    </location>
</feature>
<evidence type="ECO:0000313" key="4">
    <source>
        <dbReference type="Proteomes" id="UP001457282"/>
    </source>
</evidence>
<comment type="caution">
    <text evidence="3">The sequence shown here is derived from an EMBL/GenBank/DDBJ whole genome shotgun (WGS) entry which is preliminary data.</text>
</comment>
<dbReference type="InterPro" id="IPR025160">
    <property type="entry name" value="AATF"/>
</dbReference>
<reference evidence="3 4" key="1">
    <citation type="journal article" date="2023" name="G3 (Bethesda)">
        <title>A chromosome-length genome assembly and annotation of blackberry (Rubus argutus, cv. 'Hillquist').</title>
        <authorList>
            <person name="Bruna T."/>
            <person name="Aryal R."/>
            <person name="Dudchenko O."/>
            <person name="Sargent D.J."/>
            <person name="Mead D."/>
            <person name="Buti M."/>
            <person name="Cavallini A."/>
            <person name="Hytonen T."/>
            <person name="Andres J."/>
            <person name="Pham M."/>
            <person name="Weisz D."/>
            <person name="Mascagni F."/>
            <person name="Usai G."/>
            <person name="Natali L."/>
            <person name="Bassil N."/>
            <person name="Fernandez G.E."/>
            <person name="Lomsadze A."/>
            <person name="Armour M."/>
            <person name="Olukolu B."/>
            <person name="Poorten T."/>
            <person name="Britton C."/>
            <person name="Davik J."/>
            <person name="Ashrafi H."/>
            <person name="Aiden E.L."/>
            <person name="Borodovsky M."/>
            <person name="Worthington M."/>
        </authorList>
    </citation>
    <scope>NUCLEOTIDE SEQUENCE [LARGE SCALE GENOMIC DNA]</scope>
    <source>
        <strain evidence="3">PI 553951</strain>
    </source>
</reference>
<feature type="compositionally biased region" description="Basic and acidic residues" evidence="1">
    <location>
        <begin position="202"/>
        <end position="212"/>
    </location>
</feature>
<dbReference type="Pfam" id="PF13339">
    <property type="entry name" value="AATF-Che1"/>
    <property type="match status" value="1"/>
</dbReference>
<dbReference type="Proteomes" id="UP001457282">
    <property type="component" value="Unassembled WGS sequence"/>
</dbReference>
<dbReference type="EMBL" id="JBEDUW010000007">
    <property type="protein sequence ID" value="KAK9911040.1"/>
    <property type="molecule type" value="Genomic_DNA"/>
</dbReference>
<feature type="region of interest" description="Disordered" evidence="1">
    <location>
        <begin position="1"/>
        <end position="75"/>
    </location>
</feature>
<feature type="region of interest" description="Disordered" evidence="1">
    <location>
        <begin position="178"/>
        <end position="212"/>
    </location>
</feature>
<evidence type="ECO:0000313" key="3">
    <source>
        <dbReference type="EMBL" id="KAK9911040.1"/>
    </source>
</evidence>
<dbReference type="PANTHER" id="PTHR15565:SF0">
    <property type="entry name" value="PROTEIN AATF"/>
    <property type="match status" value="1"/>
</dbReference>
<feature type="compositionally biased region" description="Acidic residues" evidence="1">
    <location>
        <begin position="31"/>
        <end position="70"/>
    </location>
</feature>
<feature type="compositionally biased region" description="Polar residues" evidence="1">
    <location>
        <begin position="178"/>
        <end position="190"/>
    </location>
</feature>
<dbReference type="GO" id="GO:0005730">
    <property type="term" value="C:nucleolus"/>
    <property type="evidence" value="ECO:0007669"/>
    <property type="project" value="TreeGrafter"/>
</dbReference>
<proteinExistence type="predicted"/>
<gene>
    <name evidence="3" type="ORF">M0R45_034966</name>
</gene>
<keyword evidence="4" id="KW-1185">Reference proteome</keyword>